<sequence length="204" mass="21895">MPEQNKPFVVTDRRKFTMDGELRPDADPSPEKEERVVTSSEPAPATPPQAASPDAPAEPELPPALTAEQTDQAKRAYEMTADRLDTAIRSANPGLDHPPAMSFDQLVQSVYMTSIMQLGGTTQEGQQPQVDILGARQSIDMLSVLEEKTKGNLSTEESRLLESALFELRMAFLEVTQALARSAASKAPGGAGRPGPIGGPSIVR</sequence>
<feature type="compositionally biased region" description="Gly residues" evidence="1">
    <location>
        <begin position="189"/>
        <end position="198"/>
    </location>
</feature>
<comment type="caution">
    <text evidence="2">The sequence shown here is derived from an EMBL/GenBank/DDBJ whole genome shotgun (WGS) entry which is preliminary data.</text>
</comment>
<dbReference type="RefSeq" id="WP_183975875.1">
    <property type="nucleotide sequence ID" value="NZ_JACHEB010000004.1"/>
</dbReference>
<evidence type="ECO:0000256" key="1">
    <source>
        <dbReference type="SAM" id="MobiDB-lite"/>
    </source>
</evidence>
<keyword evidence="3" id="KW-1185">Reference proteome</keyword>
<dbReference type="Pfam" id="PF08899">
    <property type="entry name" value="DUF1844"/>
    <property type="match status" value="1"/>
</dbReference>
<feature type="region of interest" description="Disordered" evidence="1">
    <location>
        <begin position="183"/>
        <end position="204"/>
    </location>
</feature>
<dbReference type="Proteomes" id="UP000535182">
    <property type="component" value="Unassembled WGS sequence"/>
</dbReference>
<feature type="compositionally biased region" description="Low complexity" evidence="1">
    <location>
        <begin position="40"/>
        <end position="55"/>
    </location>
</feature>
<feature type="region of interest" description="Disordered" evidence="1">
    <location>
        <begin position="1"/>
        <end position="72"/>
    </location>
</feature>
<protein>
    <recommendedName>
        <fullName evidence="4">DUF1844 domain-containing protein</fullName>
    </recommendedName>
</protein>
<proteinExistence type="predicted"/>
<evidence type="ECO:0008006" key="4">
    <source>
        <dbReference type="Google" id="ProtNLM"/>
    </source>
</evidence>
<dbReference type="AlphaFoldDB" id="A0A9X0QDM1"/>
<feature type="compositionally biased region" description="Basic and acidic residues" evidence="1">
    <location>
        <begin position="11"/>
        <end position="36"/>
    </location>
</feature>
<evidence type="ECO:0000313" key="2">
    <source>
        <dbReference type="EMBL" id="MBB5328407.1"/>
    </source>
</evidence>
<organism evidence="2 3">
    <name type="scientific">Tunturiibacter gelidiferens</name>
    <dbReference type="NCBI Taxonomy" id="3069689"/>
    <lineage>
        <taxon>Bacteria</taxon>
        <taxon>Pseudomonadati</taxon>
        <taxon>Acidobacteriota</taxon>
        <taxon>Terriglobia</taxon>
        <taxon>Terriglobales</taxon>
        <taxon>Acidobacteriaceae</taxon>
        <taxon>Tunturiibacter</taxon>
    </lineage>
</organism>
<accession>A0A9X0QDM1</accession>
<reference evidence="2 3" key="1">
    <citation type="submission" date="2020-08" db="EMBL/GenBank/DDBJ databases">
        <title>Genomic Encyclopedia of Type Strains, Phase IV (KMG-V): Genome sequencing to study the core and pangenomes of soil and plant-associated prokaryotes.</title>
        <authorList>
            <person name="Whitman W."/>
        </authorList>
    </citation>
    <scope>NUCLEOTIDE SEQUENCE [LARGE SCALE GENOMIC DNA]</scope>
    <source>
        <strain evidence="2 3">X5P2</strain>
    </source>
</reference>
<dbReference type="InterPro" id="IPR014995">
    <property type="entry name" value="DUF1844"/>
</dbReference>
<evidence type="ECO:0000313" key="3">
    <source>
        <dbReference type="Proteomes" id="UP000535182"/>
    </source>
</evidence>
<dbReference type="EMBL" id="JACHEB010000004">
    <property type="protein sequence ID" value="MBB5328407.1"/>
    <property type="molecule type" value="Genomic_DNA"/>
</dbReference>
<gene>
    <name evidence="2" type="ORF">HDF14_002017</name>
</gene>
<name>A0A9X0QDM1_9BACT</name>